<protein>
    <submittedName>
        <fullName evidence="1">Uncharacterized protein</fullName>
    </submittedName>
</protein>
<gene>
    <name evidence="1" type="ORF">J5O05_20015</name>
</gene>
<dbReference type="KEGG" id="pxi:J5O05_20015"/>
<keyword evidence="1" id="KW-0614">Plasmid</keyword>
<sequence>MNKVRRRPTNSKNLDYVRAALERLTADPSKLSQLRCNCQQLKREYSFNKGLLTAIERLEWVFCIDDDIERITSQILNDDYISRKILKYPLLFKGLT</sequence>
<dbReference type="EMBL" id="CP072135">
    <property type="protein sequence ID" value="QTH73100.1"/>
    <property type="molecule type" value="Genomic_DNA"/>
</dbReference>
<dbReference type="RefSeq" id="WP_208844719.1">
    <property type="nucleotide sequence ID" value="NZ_CP072135.1"/>
</dbReference>
<evidence type="ECO:0000313" key="1">
    <source>
        <dbReference type="EMBL" id="QTH73100.1"/>
    </source>
</evidence>
<proteinExistence type="predicted"/>
<keyword evidence="2" id="KW-1185">Reference proteome</keyword>
<reference evidence="1" key="1">
    <citation type="submission" date="2021-03" db="EMBL/GenBank/DDBJ databases">
        <title>Complete Genome of Pseudoalteromonas xiamenensis STKMTI.2, a new potential marine bacterium producing anti-Vibrio compounds.</title>
        <authorList>
            <person name="Handayani D.P."/>
            <person name="Isnansetyo A."/>
            <person name="Istiqomah I."/>
            <person name="Jumina J."/>
        </authorList>
    </citation>
    <scope>NUCLEOTIDE SEQUENCE</scope>
    <source>
        <strain evidence="1">STKMTI.2</strain>
        <plasmid evidence="1">unnamed5</plasmid>
    </source>
</reference>
<name>A0A975DL37_9GAMM</name>
<evidence type="ECO:0000313" key="2">
    <source>
        <dbReference type="Proteomes" id="UP000664904"/>
    </source>
</evidence>
<organism evidence="1 2">
    <name type="scientific">Pseudoalteromonas xiamenensis</name>
    <dbReference type="NCBI Taxonomy" id="882626"/>
    <lineage>
        <taxon>Bacteria</taxon>
        <taxon>Pseudomonadati</taxon>
        <taxon>Pseudomonadota</taxon>
        <taxon>Gammaproteobacteria</taxon>
        <taxon>Alteromonadales</taxon>
        <taxon>Pseudoalteromonadaceae</taxon>
        <taxon>Pseudoalteromonas</taxon>
    </lineage>
</organism>
<geneLocation type="plasmid" evidence="1 2">
    <name>unnamed5</name>
</geneLocation>
<accession>A0A975DL37</accession>
<dbReference type="AlphaFoldDB" id="A0A975DL37"/>
<dbReference type="Proteomes" id="UP000664904">
    <property type="component" value="Plasmid unnamed5"/>
</dbReference>